<dbReference type="NCBIfam" id="TIGR01016">
    <property type="entry name" value="sucCoAbeta"/>
    <property type="match status" value="1"/>
</dbReference>
<evidence type="ECO:0000259" key="9">
    <source>
        <dbReference type="PROSITE" id="PS50975"/>
    </source>
</evidence>
<dbReference type="InterPro" id="IPR005811">
    <property type="entry name" value="SUCC_ACL_C"/>
</dbReference>
<organism evidence="10 11">
    <name type="scientific">Natranaerobius thermophilus (strain ATCC BAA-1301 / DSM 18059 / JW/NM-WN-LF)</name>
    <dbReference type="NCBI Taxonomy" id="457570"/>
    <lineage>
        <taxon>Bacteria</taxon>
        <taxon>Bacillati</taxon>
        <taxon>Bacillota</taxon>
        <taxon>Clostridia</taxon>
        <taxon>Natranaerobiales</taxon>
        <taxon>Natranaerobiaceae</taxon>
        <taxon>Natranaerobius</taxon>
    </lineage>
</organism>
<dbReference type="Pfam" id="PF08442">
    <property type="entry name" value="ATP-grasp_2"/>
    <property type="match status" value="1"/>
</dbReference>
<dbReference type="eggNOG" id="COG0045">
    <property type="taxonomic scope" value="Bacteria"/>
</dbReference>
<comment type="catalytic activity">
    <reaction evidence="7">
        <text>succinate + ATP + CoA = succinyl-CoA + ADP + phosphate</text>
        <dbReference type="Rhea" id="RHEA:17661"/>
        <dbReference type="ChEBI" id="CHEBI:30031"/>
        <dbReference type="ChEBI" id="CHEBI:30616"/>
        <dbReference type="ChEBI" id="CHEBI:43474"/>
        <dbReference type="ChEBI" id="CHEBI:57287"/>
        <dbReference type="ChEBI" id="CHEBI:57292"/>
        <dbReference type="ChEBI" id="CHEBI:456216"/>
        <dbReference type="EC" id="6.2.1.5"/>
    </reaction>
</comment>
<dbReference type="STRING" id="457570.Nther_2396"/>
<feature type="binding site" evidence="7">
    <location>
        <position position="94"/>
    </location>
    <ligand>
        <name>ATP</name>
        <dbReference type="ChEBI" id="CHEBI:30616"/>
    </ligand>
</feature>
<protein>
    <recommendedName>
        <fullName evidence="7">Succinate--CoA ligase [ADP-forming] subunit beta</fullName>
        <ecNumber evidence="7">6.2.1.5</ecNumber>
    </recommendedName>
    <alternativeName>
        <fullName evidence="7">Succinyl-CoA synthetase subunit beta</fullName>
        <shortName evidence="7">SCS-beta</shortName>
    </alternativeName>
</protein>
<keyword evidence="5 7" id="KW-0547">Nucleotide-binding</keyword>
<dbReference type="InterPro" id="IPR017866">
    <property type="entry name" value="Succ-CoA_synthase_bsu_CS"/>
</dbReference>
<reference evidence="10 11" key="2">
    <citation type="journal article" date="2011" name="J. Bacteriol.">
        <title>Complete genome sequence of the anaerobic, halophilic alkalithermophile Natranaerobius thermophilus JW/NM-WN-LF.</title>
        <authorList>
            <person name="Zhao B."/>
            <person name="Mesbah N.M."/>
            <person name="Dalin E."/>
            <person name="Goodwin L."/>
            <person name="Nolan M."/>
            <person name="Pitluck S."/>
            <person name="Chertkov O."/>
            <person name="Brettin T.S."/>
            <person name="Han J."/>
            <person name="Larimer F.W."/>
            <person name="Land M.L."/>
            <person name="Hauser L."/>
            <person name="Kyrpides N."/>
            <person name="Wiegel J."/>
        </authorList>
    </citation>
    <scope>NUCLEOTIDE SEQUENCE [LARGE SCALE GENOMIC DNA]</scope>
    <source>
        <strain evidence="11">ATCC BAA-1301 / DSM 18059 / JW/NM-WN-LF</strain>
    </source>
</reference>
<name>B2A0T1_NATTJ</name>
<reference evidence="10 11" key="1">
    <citation type="submission" date="2008-04" db="EMBL/GenBank/DDBJ databases">
        <title>Complete sequence of chromosome of Natranaerobius thermophilus JW/NM-WN-LF.</title>
        <authorList>
            <consortium name="US DOE Joint Genome Institute"/>
            <person name="Copeland A."/>
            <person name="Lucas S."/>
            <person name="Lapidus A."/>
            <person name="Glavina del Rio T."/>
            <person name="Dalin E."/>
            <person name="Tice H."/>
            <person name="Bruce D."/>
            <person name="Goodwin L."/>
            <person name="Pitluck S."/>
            <person name="Chertkov O."/>
            <person name="Brettin T."/>
            <person name="Detter J.C."/>
            <person name="Han C."/>
            <person name="Kuske C.R."/>
            <person name="Schmutz J."/>
            <person name="Larimer F."/>
            <person name="Land M."/>
            <person name="Hauser L."/>
            <person name="Kyrpides N."/>
            <person name="Lykidis A."/>
            <person name="Mesbah N.M."/>
            <person name="Wiegel J."/>
        </authorList>
    </citation>
    <scope>NUCLEOTIDE SEQUENCE [LARGE SCALE GENOMIC DNA]</scope>
    <source>
        <strain evidence="11">ATCC BAA-1301 / DSM 18059 / JW/NM-WN-LF</strain>
    </source>
</reference>
<dbReference type="PANTHER" id="PTHR11815:SF10">
    <property type="entry name" value="SUCCINATE--COA LIGASE [GDP-FORMING] SUBUNIT BETA, MITOCHONDRIAL"/>
    <property type="match status" value="1"/>
</dbReference>
<dbReference type="HAMAP" id="MF_00558">
    <property type="entry name" value="Succ_CoA_beta"/>
    <property type="match status" value="1"/>
</dbReference>
<dbReference type="RefSeq" id="WP_012448810.1">
    <property type="nucleotide sequence ID" value="NC_010718.1"/>
</dbReference>
<dbReference type="InterPro" id="IPR005809">
    <property type="entry name" value="Succ_CoA_ligase-like_bsu"/>
</dbReference>
<dbReference type="UniPathway" id="UPA00223">
    <property type="reaction ID" value="UER00999"/>
</dbReference>
<dbReference type="OrthoDB" id="9802602at2"/>
<keyword evidence="2 7" id="KW-0816">Tricarboxylic acid cycle</keyword>
<feature type="binding site" evidence="7">
    <location>
        <position position="45"/>
    </location>
    <ligand>
        <name>ATP</name>
        <dbReference type="ChEBI" id="CHEBI:30616"/>
    </ligand>
</feature>
<dbReference type="Gene3D" id="3.40.50.261">
    <property type="entry name" value="Succinyl-CoA synthetase domains"/>
    <property type="match status" value="1"/>
</dbReference>
<dbReference type="EC" id="6.2.1.5" evidence="7"/>
<evidence type="ECO:0000256" key="1">
    <source>
        <dbReference type="ARBA" id="ARBA00009182"/>
    </source>
</evidence>
<keyword evidence="6 7" id="KW-0460">Magnesium</keyword>
<dbReference type="SUPFAM" id="SSF52210">
    <property type="entry name" value="Succinyl-CoA synthetase domains"/>
    <property type="match status" value="1"/>
</dbReference>
<gene>
    <name evidence="7" type="primary">sucC</name>
    <name evidence="10" type="ordered locus">Nther_2396</name>
</gene>
<dbReference type="Pfam" id="PF00549">
    <property type="entry name" value="Ligase_CoA"/>
    <property type="match status" value="1"/>
</dbReference>
<feature type="binding site" evidence="7">
    <location>
        <begin position="52"/>
        <end position="54"/>
    </location>
    <ligand>
        <name>ATP</name>
        <dbReference type="ChEBI" id="CHEBI:30616"/>
    </ligand>
</feature>
<dbReference type="PANTHER" id="PTHR11815">
    <property type="entry name" value="SUCCINYL-COA SYNTHETASE BETA CHAIN"/>
    <property type="match status" value="1"/>
</dbReference>
<keyword evidence="4 7" id="KW-0479">Metal-binding</keyword>
<dbReference type="Gene3D" id="3.30.1490.20">
    <property type="entry name" value="ATP-grasp fold, A domain"/>
    <property type="match status" value="1"/>
</dbReference>
<dbReference type="FunFam" id="3.30.470.20:FF:000002">
    <property type="entry name" value="Succinate--CoA ligase [ADP-forming] subunit beta"/>
    <property type="match status" value="1"/>
</dbReference>
<feature type="binding site" evidence="7">
    <location>
        <position position="99"/>
    </location>
    <ligand>
        <name>ATP</name>
        <dbReference type="ChEBI" id="CHEBI:30616"/>
    </ligand>
</feature>
<dbReference type="InterPro" id="IPR016102">
    <property type="entry name" value="Succinyl-CoA_synth-like"/>
</dbReference>
<comment type="subunit">
    <text evidence="7">Heterotetramer of two alpha and two beta subunits.</text>
</comment>
<dbReference type="KEGG" id="nth:Nther_2396"/>
<comment type="similarity">
    <text evidence="1 7">Belongs to the succinate/malate CoA ligase beta subunit family.</text>
</comment>
<dbReference type="InterPro" id="IPR013815">
    <property type="entry name" value="ATP_grasp_subdomain_1"/>
</dbReference>
<evidence type="ECO:0000256" key="8">
    <source>
        <dbReference type="PROSITE-ProRule" id="PRU00409"/>
    </source>
</evidence>
<evidence type="ECO:0000313" key="10">
    <source>
        <dbReference type="EMBL" id="ACB85961.1"/>
    </source>
</evidence>
<proteinExistence type="inferred from homology"/>
<dbReference type="EMBL" id="CP001034">
    <property type="protein sequence ID" value="ACB85961.1"/>
    <property type="molecule type" value="Genomic_DNA"/>
</dbReference>
<feature type="binding site" evidence="7">
    <location>
        <position position="91"/>
    </location>
    <ligand>
        <name>ATP</name>
        <dbReference type="ChEBI" id="CHEBI:30616"/>
    </ligand>
</feature>
<dbReference type="GO" id="GO:0004776">
    <property type="term" value="F:succinate-CoA ligase (GDP-forming) activity"/>
    <property type="evidence" value="ECO:0007669"/>
    <property type="project" value="RHEA"/>
</dbReference>
<dbReference type="GO" id="GO:0004775">
    <property type="term" value="F:succinate-CoA ligase (ADP-forming) activity"/>
    <property type="evidence" value="ECO:0007669"/>
    <property type="project" value="UniProtKB-UniRule"/>
</dbReference>
<dbReference type="GO" id="GO:0006099">
    <property type="term" value="P:tricarboxylic acid cycle"/>
    <property type="evidence" value="ECO:0007669"/>
    <property type="project" value="UniProtKB-UniRule"/>
</dbReference>
<feature type="binding site" evidence="7">
    <location>
        <begin position="306"/>
        <end position="308"/>
    </location>
    <ligand>
        <name>substrate</name>
        <note>ligand shared with subunit alpha</note>
    </ligand>
</feature>
<evidence type="ECO:0000256" key="5">
    <source>
        <dbReference type="ARBA" id="ARBA00022741"/>
    </source>
</evidence>
<dbReference type="PROSITE" id="PS01217">
    <property type="entry name" value="SUCCINYL_COA_LIG_3"/>
    <property type="match status" value="1"/>
</dbReference>
<keyword evidence="7 8" id="KW-0067">ATP-binding</keyword>
<dbReference type="GO" id="GO:0005524">
    <property type="term" value="F:ATP binding"/>
    <property type="evidence" value="ECO:0007669"/>
    <property type="project" value="UniProtKB-UniRule"/>
</dbReference>
<dbReference type="Proteomes" id="UP000001683">
    <property type="component" value="Chromosome"/>
</dbReference>
<evidence type="ECO:0000313" key="11">
    <source>
        <dbReference type="Proteomes" id="UP000001683"/>
    </source>
</evidence>
<dbReference type="InterPro" id="IPR011761">
    <property type="entry name" value="ATP-grasp"/>
</dbReference>
<dbReference type="GO" id="GO:0000287">
    <property type="term" value="F:magnesium ion binding"/>
    <property type="evidence" value="ECO:0007669"/>
    <property type="project" value="UniProtKB-UniRule"/>
</dbReference>
<feature type="binding site" evidence="7">
    <location>
        <position position="250"/>
    </location>
    <ligand>
        <name>substrate</name>
        <note>ligand shared with subunit alpha</note>
    </ligand>
</feature>
<comment type="pathway">
    <text evidence="7">Carbohydrate metabolism; tricarboxylic acid cycle; succinate from succinyl-CoA (ligase route): step 1/1.</text>
</comment>
<comment type="cofactor">
    <cofactor evidence="7">
        <name>Mg(2+)</name>
        <dbReference type="ChEBI" id="CHEBI:18420"/>
    </cofactor>
    <text evidence="7">Binds 1 Mg(2+) ion per subunit.</text>
</comment>
<evidence type="ECO:0000256" key="6">
    <source>
        <dbReference type="ARBA" id="ARBA00022842"/>
    </source>
</evidence>
<evidence type="ECO:0000256" key="4">
    <source>
        <dbReference type="ARBA" id="ARBA00022723"/>
    </source>
</evidence>
<evidence type="ECO:0000256" key="7">
    <source>
        <dbReference type="HAMAP-Rule" id="MF_00558"/>
    </source>
</evidence>
<dbReference type="PIRSF" id="PIRSF001554">
    <property type="entry name" value="SucCS_beta"/>
    <property type="match status" value="1"/>
</dbReference>
<dbReference type="AlphaFoldDB" id="B2A0T1"/>
<accession>B2A0T1</accession>
<dbReference type="GO" id="GO:0006104">
    <property type="term" value="P:succinyl-CoA metabolic process"/>
    <property type="evidence" value="ECO:0007669"/>
    <property type="project" value="TreeGrafter"/>
</dbReference>
<dbReference type="InParanoid" id="B2A0T1"/>
<comment type="catalytic activity">
    <reaction evidence="7">
        <text>GTP + succinate + CoA = succinyl-CoA + GDP + phosphate</text>
        <dbReference type="Rhea" id="RHEA:22120"/>
        <dbReference type="ChEBI" id="CHEBI:30031"/>
        <dbReference type="ChEBI" id="CHEBI:37565"/>
        <dbReference type="ChEBI" id="CHEBI:43474"/>
        <dbReference type="ChEBI" id="CHEBI:57287"/>
        <dbReference type="ChEBI" id="CHEBI:57292"/>
        <dbReference type="ChEBI" id="CHEBI:58189"/>
    </reaction>
</comment>
<feature type="binding site" evidence="7">
    <location>
        <position position="202"/>
    </location>
    <ligand>
        <name>Mg(2+)</name>
        <dbReference type="ChEBI" id="CHEBI:18420"/>
    </ligand>
</feature>
<dbReference type="SUPFAM" id="SSF56059">
    <property type="entry name" value="Glutathione synthetase ATP-binding domain-like"/>
    <property type="match status" value="1"/>
</dbReference>
<evidence type="ECO:0000256" key="2">
    <source>
        <dbReference type="ARBA" id="ARBA00022532"/>
    </source>
</evidence>
<keyword evidence="11" id="KW-1185">Reference proteome</keyword>
<keyword evidence="3 7" id="KW-0436">Ligase</keyword>
<comment type="function">
    <text evidence="7">Succinyl-CoA synthetase functions in the citric acid cycle (TCA), coupling the hydrolysis of succinyl-CoA to the synthesis of either ATP or GTP and thus represents the only step of substrate-level phosphorylation in the TCA. The beta subunit provides nucleotide specificity of the enzyme and binds the substrate succinate, while the binding sites for coenzyme A and phosphate are found in the alpha subunit.</text>
</comment>
<sequence>MKLYEYMAKKLMNQCGISVPRGEAAFSAQEVEQKFTGLDSPAVIKSQVLVGGRGKAGGIKFADTPQEARKVSKELFNMQIKGEQVTGVLVEEQLDISSELYLSITVDTGTKKPLIMASTQGGVDIEEVSDDLIVKRHIEPDWGVLPYLCREITDQLNLPGEASKQVSAIISKLYDTFKTYDAELVEINPLVITEDNRVIAADGKMTIDDDAMYRQDELPRVSEKTSLEQQVEKIGLSFVELEGDIAIMANGAGMAMATVDVIEQYGGKAANFLDAGGGASVEPTKKALELLLNTDPRAVIINIFGGITRCDDVANALVQVKQDMGIKVPLVIRLIGTKDEEAVKILGQHGISAYQDMGEAAKKAVELAAEGGVGV</sequence>
<dbReference type="HOGENOM" id="CLU_037430_0_2_9"/>
<feature type="binding site" evidence="7">
    <location>
        <position position="188"/>
    </location>
    <ligand>
        <name>Mg(2+)</name>
        <dbReference type="ChEBI" id="CHEBI:18420"/>
    </ligand>
</feature>
<dbReference type="PROSITE" id="PS50975">
    <property type="entry name" value="ATP_GRASP"/>
    <property type="match status" value="1"/>
</dbReference>
<evidence type="ECO:0000256" key="3">
    <source>
        <dbReference type="ARBA" id="ARBA00022598"/>
    </source>
</evidence>
<dbReference type="Gene3D" id="3.30.470.20">
    <property type="entry name" value="ATP-grasp fold, B domain"/>
    <property type="match status" value="1"/>
</dbReference>
<dbReference type="GO" id="GO:0042709">
    <property type="term" value="C:succinate-CoA ligase complex"/>
    <property type="evidence" value="ECO:0007669"/>
    <property type="project" value="TreeGrafter"/>
</dbReference>
<dbReference type="InterPro" id="IPR013650">
    <property type="entry name" value="ATP-grasp_succ-CoA_synth-type"/>
</dbReference>
<feature type="domain" description="ATP-grasp" evidence="9">
    <location>
        <begin position="9"/>
        <end position="247"/>
    </location>
</feature>
<dbReference type="FunCoup" id="B2A0T1">
    <property type="interactions" value="373"/>
</dbReference>
<dbReference type="NCBIfam" id="NF001913">
    <property type="entry name" value="PRK00696.1"/>
    <property type="match status" value="1"/>
</dbReference>